<feature type="transmembrane region" description="Helical" evidence="1">
    <location>
        <begin position="614"/>
        <end position="639"/>
    </location>
</feature>
<feature type="transmembrane region" description="Helical" evidence="1">
    <location>
        <begin position="586"/>
        <end position="608"/>
    </location>
</feature>
<sequence length="2461" mass="278022">MTDMRRSLRAFAQHSQTSEGRVIMWDTVDDGISVAHGVVKRSYSWCRYYSALSWIGSGSAVTDAEDAFTQTIQDEPLGALAFLKDENIVKLQQTWKTNDTIAHKSQVDNVMYKSLEGLIPGLTTKLLPISTSCRHRAETSEVVLHGGDIDLTLPQRTNSSNAFDTSIDGHSYSGLGCFAIGLECSAEDLDEIVVAQRRLAQLNLLQEVKKDSLRAALKQLQTLHTSSNFVLCDEETRQALANLISLMENRGTTFESANVKIFTGLRSGFRSAADRQFWGVYDTDELQNAPGMSDCIIALCQYLLLDAPSMAQLRRQNAFSFMFGETTVEDLISSRISWYRSQGREHPSATAAFSLFNETVASIENALMKQQSEKLSQLQKVLSIMLQPDSIDAAADLFALAVFCAIRKLAFHEVYLEVLDRNPLPNAQPDQAGCFAEMFALGSRCEAYFDVTPTEFGRILASRYDVYYKQHQPPMRDDLTTEIPTAYASKQVDLEVNAEADKLPMYYQFTFLGMFAFPALVDIVLLTTLGRGLYLSTYMNEDEKFMATTALMISLFLTGGIGTWVASGGSYYLYAMAYPAMNMFVITRWIAGVALCCGAGILGFVVIAAVKGPYLAAIFFLYLILLTTYLSTLATMAIYQLPGFMFQSGRIMVAMCIPILFVSPLVTLWVGHDTLIYLCVLAVFVVALLNGSRKVLSKWSSWYLDIPFVTDKDITNWYTETMEINVPLESGIDVLTTPIPRLALMDKVTRELQRPFWVKATSDQLVLKVASGHKSAKFLLSWYCKYSRTEMPFPYSTTWNLQCKAAVDTLQSMQKGLRLHSAFVHWRHSGDEVYCGVLYFVIALMDKWVALFTGGSLVGLSAADSDQFRLAVGFSLAYYLISAIFLDAVAHPLWARANKLDPIRVDSLDMLQEVEREGKVRRRRLYWTKLTKFGFLHAWAMIVSSALMWFFEDNTDATIMYLGYWAAYMGLLFYQFNRIFTGTLALPDLLVASVLGLITGPVMKYYLPWFPYWGVVALGVSTWTAGLLSLRTAKVGWFKQSSRLKCSDSMTPQFFCNDALAQNILTSPADMGKLFDDMCNIDVDHIFRVNPSTYPGVEVKQYLSPQNLTTLSPLISSAFTSIDHIMTRIVDLWESAHITVELVLGSELSQEGRKLRYIARSLQGQLHIFLPMSFMRDDNCPVEVTNQNCKIIAETILQAFSESILAMPRDQSILTQLTISPSNNNSNIYLSASMEKQMREYPGHYDTSGSFFQRKRLNHLILGLDCDKDWDNMPLHVRSILFRRCLGLPCKVNEEFFAFMSSKLTKSNILSLTEYIHRCNLGVYTIEHIDEVGRRLRTHQSSNNHSLSRKPSFAAASTFASTNRIHAHRRHEHITRIIPNPVLRLYQSIRVAMKFFIVSIVADPEFQRELDYVMSDKPRILRWPLKVVLNGSWITCKALQEALLPLLLIHDREHFAKLSKMMKGVKVTKRKGRVLIQDANGVSTCFSKTNSNGGVDLYQYSGQHLSQPETDKELISKNSYTDRLVLSSRVEYSKATVQNEYTYEYARGGKGLSARIPVTRRCIRGANNDQLVEYDDRGYMASGSYIKDGNFTRFTFWYRENARFDDELLRAEYVLPHMTIKISWCVPSRKTPKQLDKAIPNSNVVEATFFETGRVHHSRWTYDHKSHPAIITTLNGAQVETPAMIKYDWFDILKKPKNCNIFADNPILLFHSLKGNFFTRMLGLDTQQYPISTSLARANLWKAWKNSKKFDAITTRWLDERTLRSDRILQTYWNARDTGRLSTAEAYLDAYADTVMARVDIDSEISAWTPFALKTSDLYTFGTGGDAVINTRRASTQVRDQRDTLHVLAVDTGTYPNEGGGVSACRRDMVNDLKTIRWHIVAECANDYGFPKFQIERNVQSLTILPLWGLDYLTPNHGIFQKHLDSAVQEKSHNTSDHDIRTNFIPILTSLVQCARAVKLHPYHIEQATKALLDLNGYFETYRHWSDIWMSDVVKSAWRELWLTETMENTRPLSQWLEAERPTLGHLDNALDMWQRYLFIFSLPVPEKIPDVVQASHHFAAGSYGIICKIKRGSSFHVWDHCIAWREVTVFLSSAMSFDAPFVCSSLISLSRILGVLQLHYADVVLPCADFFNPGWEIEIGSIEGTLCHRKEFARKIDPVVNGICNMDSFQPIKKITSAKPTVVMLSHIRFVKDIKNAILAADIIVNEWGLSDYRLDIYGDMERAPAYATECQEIIAAKGLRDYVVLRGLGSPSKVLEQAWLFLNSSVSEGLPLAMGEAALTGVPVVCTDVGASFRVVTDSKTGEAFSAVCPPNDPYSLARAQISIIALLGGWAKFADDPAGFKAPDLPLKPTAEQSAAIMKRMYEKQEQRRALGMRGRSNVLENFSSDRYLREHEQMLWIAKYQSQSYRDRVFKKVHGLDFGVVGTESASGSGSHSRTDSEVVQEKQLVRYGVRADMDSV</sequence>
<reference evidence="2 3" key="1">
    <citation type="submission" date="2023-08" db="EMBL/GenBank/DDBJ databases">
        <title>Black Yeasts Isolated from many extreme environments.</title>
        <authorList>
            <person name="Coleine C."/>
            <person name="Stajich J.E."/>
            <person name="Selbmann L."/>
        </authorList>
    </citation>
    <scope>NUCLEOTIDE SEQUENCE [LARGE SCALE GENOMIC DNA]</scope>
    <source>
        <strain evidence="2 3">CCFEE 5910</strain>
    </source>
</reference>
<keyword evidence="1" id="KW-0472">Membrane</keyword>
<proteinExistence type="predicted"/>
<feature type="transmembrane region" description="Helical" evidence="1">
    <location>
        <begin position="1009"/>
        <end position="1030"/>
    </location>
</feature>
<gene>
    <name evidence="2" type="ORF">LTR05_008469</name>
</gene>
<protein>
    <recommendedName>
        <fullName evidence="4">Glycosyl transferase</fullName>
    </recommendedName>
</protein>
<feature type="transmembrane region" description="Helical" evidence="1">
    <location>
        <begin position="983"/>
        <end position="1003"/>
    </location>
</feature>
<keyword evidence="1" id="KW-1133">Transmembrane helix</keyword>
<feature type="transmembrane region" description="Helical" evidence="1">
    <location>
        <begin position="550"/>
        <end position="574"/>
    </location>
</feature>
<feature type="transmembrane region" description="Helical" evidence="1">
    <location>
        <begin position="675"/>
        <end position="692"/>
    </location>
</feature>
<feature type="transmembrane region" description="Helical" evidence="1">
    <location>
        <begin position="870"/>
        <end position="890"/>
    </location>
</feature>
<keyword evidence="3" id="KW-1185">Reference proteome</keyword>
<evidence type="ECO:0000256" key="1">
    <source>
        <dbReference type="SAM" id="Phobius"/>
    </source>
</evidence>
<feature type="transmembrane region" description="Helical" evidence="1">
    <location>
        <begin position="509"/>
        <end position="530"/>
    </location>
</feature>
<dbReference type="Proteomes" id="UP001309876">
    <property type="component" value="Unassembled WGS sequence"/>
</dbReference>
<dbReference type="EMBL" id="JAVRRJ010000012">
    <property type="protein sequence ID" value="KAK5080764.1"/>
    <property type="molecule type" value="Genomic_DNA"/>
</dbReference>
<dbReference type="SUPFAM" id="SSF53756">
    <property type="entry name" value="UDP-Glycosyltransferase/glycogen phosphorylase"/>
    <property type="match status" value="1"/>
</dbReference>
<organism evidence="2 3">
    <name type="scientific">Lithohypha guttulata</name>
    <dbReference type="NCBI Taxonomy" id="1690604"/>
    <lineage>
        <taxon>Eukaryota</taxon>
        <taxon>Fungi</taxon>
        <taxon>Dikarya</taxon>
        <taxon>Ascomycota</taxon>
        <taxon>Pezizomycotina</taxon>
        <taxon>Eurotiomycetes</taxon>
        <taxon>Chaetothyriomycetidae</taxon>
        <taxon>Chaetothyriales</taxon>
        <taxon>Trichomeriaceae</taxon>
        <taxon>Lithohypha</taxon>
    </lineage>
</organism>
<dbReference type="PANTHER" id="PTHR12526">
    <property type="entry name" value="GLYCOSYLTRANSFERASE"/>
    <property type="match status" value="1"/>
</dbReference>
<comment type="caution">
    <text evidence="2">The sequence shown here is derived from an EMBL/GenBank/DDBJ whole genome shotgun (WGS) entry which is preliminary data.</text>
</comment>
<evidence type="ECO:0008006" key="4">
    <source>
        <dbReference type="Google" id="ProtNLM"/>
    </source>
</evidence>
<feature type="transmembrane region" description="Helical" evidence="1">
    <location>
        <begin position="837"/>
        <end position="858"/>
    </location>
</feature>
<dbReference type="Gene3D" id="3.40.50.2000">
    <property type="entry name" value="Glycogen Phosphorylase B"/>
    <property type="match status" value="1"/>
</dbReference>
<evidence type="ECO:0000313" key="3">
    <source>
        <dbReference type="Proteomes" id="UP001309876"/>
    </source>
</evidence>
<dbReference type="Pfam" id="PF13692">
    <property type="entry name" value="Glyco_trans_1_4"/>
    <property type="match status" value="1"/>
</dbReference>
<feature type="transmembrane region" description="Helical" evidence="1">
    <location>
        <begin position="930"/>
        <end position="951"/>
    </location>
</feature>
<accession>A0AAN7QCJ4</accession>
<evidence type="ECO:0000313" key="2">
    <source>
        <dbReference type="EMBL" id="KAK5080764.1"/>
    </source>
</evidence>
<dbReference type="PANTHER" id="PTHR12526:SF604">
    <property type="entry name" value="TRANSFERASE, PUTATIVE (AFU_ORTHOLOGUE AFUA_4G14070)-RELATED"/>
    <property type="match status" value="1"/>
</dbReference>
<name>A0AAN7QCJ4_9EURO</name>
<feature type="transmembrane region" description="Helical" evidence="1">
    <location>
        <begin position="651"/>
        <end position="669"/>
    </location>
</feature>
<keyword evidence="1" id="KW-0812">Transmembrane</keyword>